<sequence>VEPNFIFSFLSQFDLCKKHHFGIDKPDKLAQSPDESKFLMKTFSQIKSNVAVPIKKKVKENKEKERLERRLLDELYKIFMDSDSFYYSMTYDLTNSVQRQGDSEKTGLPLWKQVDDRFFWNKHMIQDLINLQADFWVIPIIQGFVQVEELVVNYNETSDEERSSPETPPQEITCVDDIHPRFTVALISRRSRHRAGMRYKRRGVDTDGHVANYVETEQLIHVHSHTLSFVQTRGSVPVFWSQAGYRYNPRPRLEKGEKETMSYFAAHFEQQLNLYKKQVIINLVDQGGREKIIGDAYLKQVLLYNNSNLTYVSFDFHEHCRGMKFENVQILTDAISDIITDMKWAWVDQAGVICKQEGIFRVNCMDCLDRTNVVQAAIARVVMEQQLKKLGVMPPEQPLPLKCYRIYQIMWANNGDTISRQYAGTAALKGDFTRTGERKLAGVMKDGVNSANRYYLNRFRDAYRQAVIDLMMGLPVTEDLYSIFSKEKEHEEKEKENQRGAQEQVSLLLQTYMQLLLPDDEKFHGGWALINCDLSLIDATNKDVDVLLLLSDKAYYIAYYDEEADKVNQYQRLNLEGLEKIEIGPEPTLFGKPKFCCMRLHYRSEETSGYFHTLRAATRNPDDDGKDTLQCIAEMLRITKQATGLDLLVVEKKLERRQSRPHEDIMGIQNKPADQIQGSSGLAQGKSFLLNKFSSLNQKVKQTKTNVNIGPFKPLGKLGNFSKPDVKVNFLKPTMHVNLWKSDSSLETTDSNPGGTKDSGNEHSEMSDDSDSYNSDPEHPCSGSLENVDYVLPSCGIVASNPRLGSRSQSIGSVELNIPSVIRVTGSDGVQESSQISDDKSPGAASVAEEAILIDFGTPIDAYCHQFVQDAQTKPVEVFGEPPLHPEVPVQNKTWADSDRRPSSEQQRQPEEPQLPRPSQLDVQSTTSGSNLLAVQKPSSAVSGGSQRSLGSQLEGSLGPSPADSNGSRVVSPFAKIKSSMVQVASITQAGLTQGINFAVAKVQKSPEPDAVNETQENELKAMFTQCQTRIIQI</sequence>
<dbReference type="Proteomes" id="UP000472264">
    <property type="component" value="Chromosome 15"/>
</dbReference>
<dbReference type="Pfam" id="PF12456">
    <property type="entry name" value="hSac2"/>
    <property type="match status" value="1"/>
</dbReference>
<dbReference type="Pfam" id="PF02383">
    <property type="entry name" value="Syja_N"/>
    <property type="match status" value="1"/>
</dbReference>
<dbReference type="GO" id="GO:0005769">
    <property type="term" value="C:early endosome"/>
    <property type="evidence" value="ECO:0007669"/>
    <property type="project" value="TreeGrafter"/>
</dbReference>
<dbReference type="InterPro" id="IPR022158">
    <property type="entry name" value="Inositol_phosphatase"/>
</dbReference>
<keyword evidence="5" id="KW-1185">Reference proteome</keyword>
<feature type="region of interest" description="Disordered" evidence="1">
    <location>
        <begin position="878"/>
        <end position="967"/>
    </location>
</feature>
<reference evidence="4" key="1">
    <citation type="submission" date="2021-04" db="EMBL/GenBank/DDBJ databases">
        <authorList>
            <consortium name="Wellcome Sanger Institute Data Sharing"/>
        </authorList>
    </citation>
    <scope>NUCLEOTIDE SEQUENCE [LARGE SCALE GENOMIC DNA]</scope>
</reference>
<feature type="compositionally biased region" description="Polar residues" evidence="1">
    <location>
        <begin position="922"/>
        <end position="942"/>
    </location>
</feature>
<evidence type="ECO:0000313" key="4">
    <source>
        <dbReference type="Ensembl" id="ENSENLP00000008411.1"/>
    </source>
</evidence>
<proteinExistence type="predicted"/>
<feature type="compositionally biased region" description="Polar residues" evidence="1">
    <location>
        <begin position="742"/>
        <end position="754"/>
    </location>
</feature>
<evidence type="ECO:0000259" key="3">
    <source>
        <dbReference type="PROSITE" id="PS51791"/>
    </source>
</evidence>
<dbReference type="PROSITE" id="PS50275">
    <property type="entry name" value="SAC"/>
    <property type="match status" value="1"/>
</dbReference>
<protein>
    <recommendedName>
        <fullName evidence="6">Inositol polyphosphate-5-phosphatase F</fullName>
    </recommendedName>
</protein>
<dbReference type="GO" id="GO:0045334">
    <property type="term" value="C:clathrin-coated endocytic vesicle"/>
    <property type="evidence" value="ECO:0007669"/>
    <property type="project" value="TreeGrafter"/>
</dbReference>
<accession>A0A665TTP5</accession>
<dbReference type="InterPro" id="IPR002013">
    <property type="entry name" value="SAC_dom"/>
</dbReference>
<dbReference type="Ensembl" id="ENSENLT00000008797.1">
    <property type="protein sequence ID" value="ENSENLP00000008411.1"/>
    <property type="gene ID" value="ENSENLG00000003810.1"/>
</dbReference>
<dbReference type="GO" id="GO:2001135">
    <property type="term" value="P:regulation of endocytic recycling"/>
    <property type="evidence" value="ECO:0007669"/>
    <property type="project" value="TreeGrafter"/>
</dbReference>
<dbReference type="GO" id="GO:0043812">
    <property type="term" value="F:phosphatidylinositol-4-phosphate phosphatase activity"/>
    <property type="evidence" value="ECO:0007669"/>
    <property type="project" value="TreeGrafter"/>
</dbReference>
<dbReference type="PROSITE" id="PS51791">
    <property type="entry name" value="HSAC2"/>
    <property type="match status" value="1"/>
</dbReference>
<feature type="region of interest" description="Disordered" evidence="1">
    <location>
        <begin position="742"/>
        <end position="785"/>
    </location>
</feature>
<dbReference type="InterPro" id="IPR034753">
    <property type="entry name" value="hSac2"/>
</dbReference>
<dbReference type="AlphaFoldDB" id="A0A665TTP5"/>
<feature type="domain" description="SAC" evidence="2">
    <location>
        <begin position="76"/>
        <end position="424"/>
    </location>
</feature>
<evidence type="ECO:0000256" key="1">
    <source>
        <dbReference type="SAM" id="MobiDB-lite"/>
    </source>
</evidence>
<feature type="compositionally biased region" description="Basic and acidic residues" evidence="1">
    <location>
        <begin position="896"/>
        <end position="911"/>
    </location>
</feature>
<evidence type="ECO:0000259" key="2">
    <source>
        <dbReference type="PROSITE" id="PS50275"/>
    </source>
</evidence>
<name>A0A665TTP5_ECHNA</name>
<evidence type="ECO:0000313" key="5">
    <source>
        <dbReference type="Proteomes" id="UP000472264"/>
    </source>
</evidence>
<feature type="compositionally biased region" description="Low complexity" evidence="1">
    <location>
        <begin position="943"/>
        <end position="962"/>
    </location>
</feature>
<dbReference type="PANTHER" id="PTHR45662:SF8">
    <property type="entry name" value="PHOSPHATIDYLINOSITIDE PHOSPHATASE SAC2"/>
    <property type="match status" value="1"/>
</dbReference>
<reference evidence="4" key="3">
    <citation type="submission" date="2025-09" db="UniProtKB">
        <authorList>
            <consortium name="Ensembl"/>
        </authorList>
    </citation>
    <scope>IDENTIFICATION</scope>
</reference>
<dbReference type="GO" id="GO:0046856">
    <property type="term" value="P:phosphatidylinositol dephosphorylation"/>
    <property type="evidence" value="ECO:0007669"/>
    <property type="project" value="TreeGrafter"/>
</dbReference>
<reference evidence="4" key="2">
    <citation type="submission" date="2025-08" db="UniProtKB">
        <authorList>
            <consortium name="Ensembl"/>
        </authorList>
    </citation>
    <scope>IDENTIFICATION</scope>
</reference>
<gene>
    <name evidence="4" type="primary">inpp5f</name>
</gene>
<dbReference type="PANTHER" id="PTHR45662">
    <property type="entry name" value="PHOSPHATIDYLINOSITIDE PHOSPHATASE SAC1"/>
    <property type="match status" value="1"/>
</dbReference>
<feature type="domain" description="HSac2" evidence="3">
    <location>
        <begin position="499"/>
        <end position="666"/>
    </location>
</feature>
<organism evidence="4 5">
    <name type="scientific">Echeneis naucrates</name>
    <name type="common">Live sharksucker</name>
    <dbReference type="NCBI Taxonomy" id="173247"/>
    <lineage>
        <taxon>Eukaryota</taxon>
        <taxon>Metazoa</taxon>
        <taxon>Chordata</taxon>
        <taxon>Craniata</taxon>
        <taxon>Vertebrata</taxon>
        <taxon>Euteleostomi</taxon>
        <taxon>Actinopterygii</taxon>
        <taxon>Neopterygii</taxon>
        <taxon>Teleostei</taxon>
        <taxon>Neoteleostei</taxon>
        <taxon>Acanthomorphata</taxon>
        <taxon>Carangaria</taxon>
        <taxon>Carangiformes</taxon>
        <taxon>Echeneidae</taxon>
        <taxon>Echeneis</taxon>
    </lineage>
</organism>
<evidence type="ECO:0008006" key="6">
    <source>
        <dbReference type="Google" id="ProtNLM"/>
    </source>
</evidence>